<name>A0A6H5HQF7_9HEMI</name>
<reference evidence="1 2" key="1">
    <citation type="submission" date="2020-02" db="EMBL/GenBank/DDBJ databases">
        <authorList>
            <person name="Ferguson B K."/>
        </authorList>
    </citation>
    <scope>NUCLEOTIDE SEQUENCE [LARGE SCALE GENOMIC DNA]</scope>
</reference>
<keyword evidence="2" id="KW-1185">Reference proteome</keyword>
<gene>
    <name evidence="1" type="ORF">NTEN_LOCUS23661</name>
</gene>
<protein>
    <submittedName>
        <fullName evidence="1">Uncharacterized protein</fullName>
    </submittedName>
</protein>
<dbReference type="EMBL" id="CADCXU010034874">
    <property type="protein sequence ID" value="CAB0020049.1"/>
    <property type="molecule type" value="Genomic_DNA"/>
</dbReference>
<accession>A0A6H5HQF7</accession>
<organism evidence="1 2">
    <name type="scientific">Nesidiocoris tenuis</name>
    <dbReference type="NCBI Taxonomy" id="355587"/>
    <lineage>
        <taxon>Eukaryota</taxon>
        <taxon>Metazoa</taxon>
        <taxon>Ecdysozoa</taxon>
        <taxon>Arthropoda</taxon>
        <taxon>Hexapoda</taxon>
        <taxon>Insecta</taxon>
        <taxon>Pterygota</taxon>
        <taxon>Neoptera</taxon>
        <taxon>Paraneoptera</taxon>
        <taxon>Hemiptera</taxon>
        <taxon>Heteroptera</taxon>
        <taxon>Panheteroptera</taxon>
        <taxon>Cimicomorpha</taxon>
        <taxon>Miridae</taxon>
        <taxon>Dicyphina</taxon>
        <taxon>Nesidiocoris</taxon>
    </lineage>
</organism>
<evidence type="ECO:0000313" key="2">
    <source>
        <dbReference type="Proteomes" id="UP000479000"/>
    </source>
</evidence>
<evidence type="ECO:0000313" key="1">
    <source>
        <dbReference type="EMBL" id="CAB0020049.1"/>
    </source>
</evidence>
<dbReference type="Proteomes" id="UP000479000">
    <property type="component" value="Unassembled WGS sequence"/>
</dbReference>
<proteinExistence type="predicted"/>
<sequence length="125" mass="15820">MRSRSRKRWRRRRWWWRSRRRWWRRMMMRRWWRSRRRMNRRRWRSRRRRRWNARRNLHHDNLSSYSDSWFLIALRVGIDFIPGSSNCGNPSDVSDVCQRAKSGAKAVKRTGIFRISPSSPLFYPV</sequence>
<dbReference type="AlphaFoldDB" id="A0A6H5HQF7"/>